<name>A0A9X0CEB4_9CNID</name>
<protein>
    <submittedName>
        <fullName evidence="2">Uncharacterized protein</fullName>
    </submittedName>
</protein>
<organism evidence="2 3">
    <name type="scientific">Desmophyllum pertusum</name>
    <dbReference type="NCBI Taxonomy" id="174260"/>
    <lineage>
        <taxon>Eukaryota</taxon>
        <taxon>Metazoa</taxon>
        <taxon>Cnidaria</taxon>
        <taxon>Anthozoa</taxon>
        <taxon>Hexacorallia</taxon>
        <taxon>Scleractinia</taxon>
        <taxon>Caryophylliina</taxon>
        <taxon>Caryophylliidae</taxon>
        <taxon>Desmophyllum</taxon>
    </lineage>
</organism>
<dbReference type="InterPro" id="IPR019651">
    <property type="entry name" value="Glutamate_DH_NAD-spec"/>
</dbReference>
<feature type="compositionally biased region" description="Low complexity" evidence="1">
    <location>
        <begin position="102"/>
        <end position="130"/>
    </location>
</feature>
<dbReference type="OrthoDB" id="2017405at2759"/>
<reference evidence="2" key="1">
    <citation type="submission" date="2023-01" db="EMBL/GenBank/DDBJ databases">
        <title>Genome assembly of the deep-sea coral Lophelia pertusa.</title>
        <authorList>
            <person name="Herrera S."/>
            <person name="Cordes E."/>
        </authorList>
    </citation>
    <scope>NUCLEOTIDE SEQUENCE</scope>
    <source>
        <strain evidence="2">USNM1676648</strain>
        <tissue evidence="2">Polyp</tissue>
    </source>
</reference>
<proteinExistence type="predicted"/>
<evidence type="ECO:0000313" key="2">
    <source>
        <dbReference type="EMBL" id="KAJ7323440.1"/>
    </source>
</evidence>
<evidence type="ECO:0000256" key="1">
    <source>
        <dbReference type="SAM" id="MobiDB-lite"/>
    </source>
</evidence>
<feature type="region of interest" description="Disordered" evidence="1">
    <location>
        <begin position="87"/>
        <end position="144"/>
    </location>
</feature>
<accession>A0A9X0CEB4</accession>
<dbReference type="EMBL" id="MU827814">
    <property type="protein sequence ID" value="KAJ7323440.1"/>
    <property type="molecule type" value="Genomic_DNA"/>
</dbReference>
<evidence type="ECO:0000313" key="3">
    <source>
        <dbReference type="Proteomes" id="UP001163046"/>
    </source>
</evidence>
<sequence length="144" mass="15802">MVIFSFVPSPLVLSRHSQDAIDVNFKGDLNLRHTAWCRWDSSEIKLAEQMRYLQSWASRLQTPEFSCGEYLGLLCWDDRVSGDKFGHKLHPRSQIPKVSGLTSRSTTSPVSSSPPNTPACTAAPKATASSGLMPRLGSLPSKSP</sequence>
<dbReference type="Proteomes" id="UP001163046">
    <property type="component" value="Unassembled WGS sequence"/>
</dbReference>
<keyword evidence="3" id="KW-1185">Reference proteome</keyword>
<dbReference type="Pfam" id="PF10712">
    <property type="entry name" value="NAD-GH"/>
    <property type="match status" value="1"/>
</dbReference>
<gene>
    <name evidence="2" type="ORF">OS493_031639</name>
</gene>
<comment type="caution">
    <text evidence="2">The sequence shown here is derived from an EMBL/GenBank/DDBJ whole genome shotgun (WGS) entry which is preliminary data.</text>
</comment>
<dbReference type="AlphaFoldDB" id="A0A9X0CEB4"/>